<dbReference type="EMBL" id="VFOZ01000002">
    <property type="protein sequence ID" value="TQL90537.1"/>
    <property type="molecule type" value="Genomic_DNA"/>
</dbReference>
<dbReference type="InterPro" id="IPR017519">
    <property type="entry name" value="CHP03085"/>
</dbReference>
<dbReference type="NCBIfam" id="TIGR03083">
    <property type="entry name" value="maleylpyruvate isomerase family mycothiol-dependent enzyme"/>
    <property type="match status" value="1"/>
</dbReference>
<organism evidence="1 2">
    <name type="scientific">Actinoallomurus bryophytorum</name>
    <dbReference type="NCBI Taxonomy" id="1490222"/>
    <lineage>
        <taxon>Bacteria</taxon>
        <taxon>Bacillati</taxon>
        <taxon>Actinomycetota</taxon>
        <taxon>Actinomycetes</taxon>
        <taxon>Streptosporangiales</taxon>
        <taxon>Thermomonosporaceae</taxon>
        <taxon>Actinoallomurus</taxon>
    </lineage>
</organism>
<dbReference type="InterPro" id="IPR034660">
    <property type="entry name" value="DinB/YfiT-like"/>
</dbReference>
<name>A0A543C0D6_9ACTN</name>
<reference evidence="1 2" key="1">
    <citation type="submission" date="2019-06" db="EMBL/GenBank/DDBJ databases">
        <title>Sequencing the genomes of 1000 actinobacteria strains.</title>
        <authorList>
            <person name="Klenk H.-P."/>
        </authorList>
    </citation>
    <scope>NUCLEOTIDE SEQUENCE [LARGE SCALE GENOMIC DNA]</scope>
    <source>
        <strain evidence="1 2">DSM 102200</strain>
    </source>
</reference>
<dbReference type="AlphaFoldDB" id="A0A543C0D6"/>
<accession>A0A543C0D6</accession>
<dbReference type="SUPFAM" id="SSF109854">
    <property type="entry name" value="DinB/YfiT-like putative metalloenzymes"/>
    <property type="match status" value="1"/>
</dbReference>
<evidence type="ECO:0000313" key="2">
    <source>
        <dbReference type="Proteomes" id="UP000316096"/>
    </source>
</evidence>
<dbReference type="OrthoDB" id="3268903at2"/>
<evidence type="ECO:0000313" key="1">
    <source>
        <dbReference type="EMBL" id="TQL90537.1"/>
    </source>
</evidence>
<proteinExistence type="predicted"/>
<protein>
    <submittedName>
        <fullName evidence="1">Uncharacterized protein (TIGR03085 family)</fullName>
    </submittedName>
</protein>
<dbReference type="InterPro" id="IPR017517">
    <property type="entry name" value="Maleyloyr_isom"/>
</dbReference>
<dbReference type="Proteomes" id="UP000316096">
    <property type="component" value="Unassembled WGS sequence"/>
</dbReference>
<sequence>MADPLFDAAERARLSDLLDELGPEAPTLLAPWTTRDLAAHLVIRERDHLAGPGLVLPGTWARFAERRRRALALSDFAGLTEAIRSGPPPGVFRIGWVREVPNLNELFVHHEDVRRADGRGPRANEHAMDEALWRNVGRARWFLARRLRGAGLELQWAGTAKTVRARRGVPTARISGPPGELLLYLFGRQSVAQVEVSGPAAAVEAVRRARFGM</sequence>
<dbReference type="RefSeq" id="WP_141962554.1">
    <property type="nucleotide sequence ID" value="NZ_VFOZ01000002.1"/>
</dbReference>
<gene>
    <name evidence="1" type="ORF">FB559_7844</name>
</gene>
<dbReference type="NCBIfam" id="TIGR03085">
    <property type="entry name" value="TIGR03085 family metal-binding protein"/>
    <property type="match status" value="1"/>
</dbReference>
<comment type="caution">
    <text evidence="1">The sequence shown here is derived from an EMBL/GenBank/DDBJ whole genome shotgun (WGS) entry which is preliminary data.</text>
</comment>
<keyword evidence="2" id="KW-1185">Reference proteome</keyword>